<feature type="transmembrane region" description="Helical" evidence="7">
    <location>
        <begin position="18"/>
        <end position="38"/>
    </location>
</feature>
<evidence type="ECO:0000256" key="4">
    <source>
        <dbReference type="ARBA" id="ARBA00023136"/>
    </source>
</evidence>
<feature type="transmembrane region" description="Helical" evidence="7">
    <location>
        <begin position="150"/>
        <end position="171"/>
    </location>
</feature>
<comment type="caution">
    <text evidence="9">The sequence shown here is derived from an EMBL/GenBank/DDBJ whole genome shotgun (WGS) entry which is preliminary data.</text>
</comment>
<gene>
    <name evidence="9" type="ORF">CEP54_012332</name>
</gene>
<sequence>MWLPEQRMPVTPEVRIELIVNCIVVLIVLIVVTLRVIGRLWGPGLGLDDVLPMGVAMLVCQGVFTTTGSGHSLEEHPELLPNVPWILQVSFGMQPVYITLLALCKASMLCFFLRIFPTRFMQCCVVCAVFRFIYISTVDLTNNVTGTMPTTILLFILEPNLAILCVSIPMLRPFITMYKKRMGGSRLQESSYGQSSGFGSHTDNTKRSKTGFHSDQHSTWELNNYRPHHDGKHDAEVFRIDDESASERNLTAPSAMDDEIRVQTAWTVRHD</sequence>
<dbReference type="AlphaFoldDB" id="A0A428P9B0"/>
<proteinExistence type="inferred from homology"/>
<accession>A0A428P9B0</accession>
<reference evidence="9 10" key="1">
    <citation type="submission" date="2017-06" db="EMBL/GenBank/DDBJ databases">
        <title>Comparative genomic analysis of Ambrosia Fusariam Clade fungi.</title>
        <authorList>
            <person name="Stajich J.E."/>
            <person name="Carrillo J."/>
            <person name="Kijimoto T."/>
            <person name="Eskalen A."/>
            <person name="O'Donnell K."/>
            <person name="Kasson M."/>
        </authorList>
    </citation>
    <scope>NUCLEOTIDE SEQUENCE [LARGE SCALE GENOMIC DNA]</scope>
    <source>
        <strain evidence="9 10">NRRL62584</strain>
    </source>
</reference>
<dbReference type="Proteomes" id="UP000288168">
    <property type="component" value="Unassembled WGS sequence"/>
</dbReference>
<keyword evidence="4 7" id="KW-0472">Membrane</keyword>
<evidence type="ECO:0000256" key="5">
    <source>
        <dbReference type="ARBA" id="ARBA00038359"/>
    </source>
</evidence>
<evidence type="ECO:0000259" key="8">
    <source>
        <dbReference type="Pfam" id="PF20684"/>
    </source>
</evidence>
<dbReference type="Pfam" id="PF20684">
    <property type="entry name" value="Fung_rhodopsin"/>
    <property type="match status" value="1"/>
</dbReference>
<name>A0A428P9B0_9HYPO</name>
<evidence type="ECO:0000313" key="10">
    <source>
        <dbReference type="Proteomes" id="UP000288168"/>
    </source>
</evidence>
<dbReference type="InterPro" id="IPR052337">
    <property type="entry name" value="SAT4-like"/>
</dbReference>
<keyword evidence="2 7" id="KW-0812">Transmembrane</keyword>
<dbReference type="PANTHER" id="PTHR33048">
    <property type="entry name" value="PTH11-LIKE INTEGRAL MEMBRANE PROTEIN (AFU_ORTHOLOGUE AFUA_5G11245)"/>
    <property type="match status" value="1"/>
</dbReference>
<dbReference type="EMBL" id="NKCI01000176">
    <property type="protein sequence ID" value="RSL49628.1"/>
    <property type="molecule type" value="Genomic_DNA"/>
</dbReference>
<evidence type="ECO:0000256" key="1">
    <source>
        <dbReference type="ARBA" id="ARBA00004141"/>
    </source>
</evidence>
<feature type="region of interest" description="Disordered" evidence="6">
    <location>
        <begin position="192"/>
        <end position="213"/>
    </location>
</feature>
<organism evidence="9 10">
    <name type="scientific">Fusarium duplospermum</name>
    <dbReference type="NCBI Taxonomy" id="1325734"/>
    <lineage>
        <taxon>Eukaryota</taxon>
        <taxon>Fungi</taxon>
        <taxon>Dikarya</taxon>
        <taxon>Ascomycota</taxon>
        <taxon>Pezizomycotina</taxon>
        <taxon>Sordariomycetes</taxon>
        <taxon>Hypocreomycetidae</taxon>
        <taxon>Hypocreales</taxon>
        <taxon>Nectriaceae</taxon>
        <taxon>Fusarium</taxon>
        <taxon>Fusarium solani species complex</taxon>
    </lineage>
</organism>
<feature type="transmembrane region" description="Helical" evidence="7">
    <location>
        <begin position="120"/>
        <end position="138"/>
    </location>
</feature>
<feature type="compositionally biased region" description="Polar residues" evidence="6">
    <location>
        <begin position="192"/>
        <end position="202"/>
    </location>
</feature>
<dbReference type="InterPro" id="IPR049326">
    <property type="entry name" value="Rhodopsin_dom_fungi"/>
</dbReference>
<evidence type="ECO:0000256" key="3">
    <source>
        <dbReference type="ARBA" id="ARBA00022989"/>
    </source>
</evidence>
<comment type="subcellular location">
    <subcellularLocation>
        <location evidence="1">Membrane</location>
        <topology evidence="1">Multi-pass membrane protein</topology>
    </subcellularLocation>
</comment>
<dbReference type="GO" id="GO:0016020">
    <property type="term" value="C:membrane"/>
    <property type="evidence" value="ECO:0007669"/>
    <property type="project" value="UniProtKB-SubCell"/>
</dbReference>
<feature type="transmembrane region" description="Helical" evidence="7">
    <location>
        <begin position="91"/>
        <end position="113"/>
    </location>
</feature>
<keyword evidence="10" id="KW-1185">Reference proteome</keyword>
<evidence type="ECO:0000256" key="6">
    <source>
        <dbReference type="SAM" id="MobiDB-lite"/>
    </source>
</evidence>
<comment type="similarity">
    <text evidence="5">Belongs to the SAT4 family.</text>
</comment>
<evidence type="ECO:0000313" key="9">
    <source>
        <dbReference type="EMBL" id="RSL49628.1"/>
    </source>
</evidence>
<evidence type="ECO:0000256" key="2">
    <source>
        <dbReference type="ARBA" id="ARBA00022692"/>
    </source>
</evidence>
<evidence type="ECO:0000256" key="7">
    <source>
        <dbReference type="SAM" id="Phobius"/>
    </source>
</evidence>
<feature type="domain" description="Rhodopsin" evidence="8">
    <location>
        <begin position="34"/>
        <end position="135"/>
    </location>
</feature>
<dbReference type="OrthoDB" id="3529975at2759"/>
<protein>
    <recommendedName>
        <fullName evidence="8">Rhodopsin domain-containing protein</fullName>
    </recommendedName>
</protein>
<dbReference type="PANTHER" id="PTHR33048:SF47">
    <property type="entry name" value="INTEGRAL MEMBRANE PROTEIN-RELATED"/>
    <property type="match status" value="1"/>
</dbReference>
<keyword evidence="3 7" id="KW-1133">Transmembrane helix</keyword>